<reference evidence="2 3" key="1">
    <citation type="journal article" date="2015" name="Genome Announc.">
        <title>Expanding the biotechnology potential of lactobacilli through comparative genomics of 213 strains and associated genera.</title>
        <authorList>
            <person name="Sun Z."/>
            <person name="Harris H.M."/>
            <person name="McCann A."/>
            <person name="Guo C."/>
            <person name="Argimon S."/>
            <person name="Zhang W."/>
            <person name="Yang X."/>
            <person name="Jeffery I.B."/>
            <person name="Cooney J.C."/>
            <person name="Kagawa T.F."/>
            <person name="Liu W."/>
            <person name="Song Y."/>
            <person name="Salvetti E."/>
            <person name="Wrobel A."/>
            <person name="Rasinkangas P."/>
            <person name="Parkhill J."/>
            <person name="Rea M.C."/>
            <person name="O'Sullivan O."/>
            <person name="Ritari J."/>
            <person name="Douillard F.P."/>
            <person name="Paul Ross R."/>
            <person name="Yang R."/>
            <person name="Briner A.E."/>
            <person name="Felis G.E."/>
            <person name="de Vos W.M."/>
            <person name="Barrangou R."/>
            <person name="Klaenhammer T.R."/>
            <person name="Caufield P.W."/>
            <person name="Cui Y."/>
            <person name="Zhang H."/>
            <person name="O'Toole P.W."/>
        </authorList>
    </citation>
    <scope>NUCLEOTIDE SEQUENCE [LARGE SCALE GENOMIC DNA]</scope>
    <source>
        <strain evidence="2 3">DSM 14421</strain>
    </source>
</reference>
<evidence type="ECO:0000313" key="3">
    <source>
        <dbReference type="Proteomes" id="UP000052013"/>
    </source>
</evidence>
<name>A0A0R1S124_9LACO</name>
<comment type="caution">
    <text evidence="2">The sequence shown here is derived from an EMBL/GenBank/DDBJ whole genome shotgun (WGS) entry which is preliminary data.</text>
</comment>
<feature type="transmembrane region" description="Helical" evidence="1">
    <location>
        <begin position="17"/>
        <end position="38"/>
    </location>
</feature>
<keyword evidence="1" id="KW-1133">Transmembrane helix</keyword>
<protein>
    <submittedName>
        <fullName evidence="2">Uncharacterized protein</fullName>
    </submittedName>
</protein>
<evidence type="ECO:0000313" key="2">
    <source>
        <dbReference type="EMBL" id="KRL62847.1"/>
    </source>
</evidence>
<dbReference type="STRING" id="1423739.FC85_GL001714"/>
<evidence type="ECO:0000256" key="1">
    <source>
        <dbReference type="SAM" id="Phobius"/>
    </source>
</evidence>
<dbReference type="PATRIC" id="fig|1423739.3.peg.1796"/>
<sequence>MNDNYKERRLSRIKHQITWWIVFLALFQLFWKLLFLIFQNFIEQLSSVNYFSLGGLPLLFLILIVIAIPTLILTHWLLGKLDW</sequence>
<dbReference type="Proteomes" id="UP000052013">
    <property type="component" value="Unassembled WGS sequence"/>
</dbReference>
<dbReference type="RefSeq" id="WP_057866022.1">
    <property type="nucleotide sequence ID" value="NZ_AZEY01000105.1"/>
</dbReference>
<keyword evidence="1" id="KW-0812">Transmembrane</keyword>
<accession>A0A0R1S124</accession>
<dbReference type="AlphaFoldDB" id="A0A0R1S124"/>
<keyword evidence="1" id="KW-0472">Membrane</keyword>
<proteinExistence type="predicted"/>
<dbReference type="EMBL" id="AZEY01000105">
    <property type="protein sequence ID" value="KRL62847.1"/>
    <property type="molecule type" value="Genomic_DNA"/>
</dbReference>
<feature type="transmembrane region" description="Helical" evidence="1">
    <location>
        <begin position="58"/>
        <end position="78"/>
    </location>
</feature>
<gene>
    <name evidence="2" type="ORF">FC85_GL001714</name>
</gene>
<organism evidence="2 3">
    <name type="scientific">Lentilactobacillus diolivorans DSM 14421</name>
    <dbReference type="NCBI Taxonomy" id="1423739"/>
    <lineage>
        <taxon>Bacteria</taxon>
        <taxon>Bacillati</taxon>
        <taxon>Bacillota</taxon>
        <taxon>Bacilli</taxon>
        <taxon>Lactobacillales</taxon>
        <taxon>Lactobacillaceae</taxon>
        <taxon>Lentilactobacillus</taxon>
    </lineage>
</organism>